<dbReference type="PANTHER" id="PTHR30151:SF20">
    <property type="entry name" value="ABC TRANSPORTER PERMEASE PROTEIN HI_0355-RELATED"/>
    <property type="match status" value="1"/>
</dbReference>
<keyword evidence="4 7" id="KW-0812">Transmembrane</keyword>
<dbReference type="PROSITE" id="PS50928">
    <property type="entry name" value="ABC_TM1"/>
    <property type="match status" value="1"/>
</dbReference>
<dbReference type="GO" id="GO:0005886">
    <property type="term" value="C:plasma membrane"/>
    <property type="evidence" value="ECO:0007669"/>
    <property type="project" value="UniProtKB-SubCell"/>
</dbReference>
<protein>
    <submittedName>
        <fullName evidence="9">ABC transporter, permease protein</fullName>
    </submittedName>
</protein>
<feature type="transmembrane region" description="Helical" evidence="7">
    <location>
        <begin position="118"/>
        <end position="137"/>
    </location>
</feature>
<evidence type="ECO:0000256" key="4">
    <source>
        <dbReference type="ARBA" id="ARBA00022692"/>
    </source>
</evidence>
<comment type="subcellular location">
    <subcellularLocation>
        <location evidence="1 7">Cell membrane</location>
        <topology evidence="1 7">Multi-pass membrane protein</topology>
    </subcellularLocation>
</comment>
<keyword evidence="2 7" id="KW-0813">Transport</keyword>
<dbReference type="InterPro" id="IPR035906">
    <property type="entry name" value="MetI-like_sf"/>
</dbReference>
<dbReference type="Proteomes" id="UP000005273">
    <property type="component" value="Unassembled WGS sequence"/>
</dbReference>
<comment type="caution">
    <text evidence="9">The sequence shown here is derived from an EMBL/GenBank/DDBJ whole genome shotgun (WGS) entry which is preliminary data.</text>
</comment>
<feature type="transmembrane region" description="Helical" evidence="7">
    <location>
        <begin position="90"/>
        <end position="112"/>
    </location>
</feature>
<feature type="transmembrane region" description="Helical" evidence="7">
    <location>
        <begin position="213"/>
        <end position="232"/>
    </location>
</feature>
<organism evidence="9 10">
    <name type="scientific">Acetomicrobium hydrogeniformans ATCC BAA-1850</name>
    <dbReference type="NCBI Taxonomy" id="592015"/>
    <lineage>
        <taxon>Bacteria</taxon>
        <taxon>Thermotogati</taxon>
        <taxon>Synergistota</taxon>
        <taxon>Synergistia</taxon>
        <taxon>Synergistales</taxon>
        <taxon>Acetomicrobiaceae</taxon>
        <taxon>Acetomicrobium</taxon>
    </lineage>
</organism>
<evidence type="ECO:0000256" key="7">
    <source>
        <dbReference type="RuleBase" id="RU363032"/>
    </source>
</evidence>
<feature type="domain" description="ABC transmembrane type-1" evidence="8">
    <location>
        <begin position="52"/>
        <end position="232"/>
    </location>
</feature>
<feature type="transmembrane region" description="Helical" evidence="7">
    <location>
        <begin position="166"/>
        <end position="193"/>
    </location>
</feature>
<dbReference type="InterPro" id="IPR000515">
    <property type="entry name" value="MetI-like"/>
</dbReference>
<dbReference type="eggNOG" id="COG0600">
    <property type="taxonomic scope" value="Bacteria"/>
</dbReference>
<gene>
    <name evidence="9" type="ORF">HMPREF1705_02761</name>
</gene>
<dbReference type="AlphaFoldDB" id="A0A0T5XB04"/>
<dbReference type="Pfam" id="PF00528">
    <property type="entry name" value="BPD_transp_1"/>
    <property type="match status" value="1"/>
</dbReference>
<keyword evidence="10" id="KW-1185">Reference proteome</keyword>
<dbReference type="EMBL" id="ACJX03000001">
    <property type="protein sequence ID" value="KRT35528.1"/>
    <property type="molecule type" value="Genomic_DNA"/>
</dbReference>
<dbReference type="PANTHER" id="PTHR30151">
    <property type="entry name" value="ALKANE SULFONATE ABC TRANSPORTER-RELATED, MEMBRANE SUBUNIT"/>
    <property type="match status" value="1"/>
</dbReference>
<name>A0A0T5XB04_9BACT</name>
<evidence type="ECO:0000313" key="10">
    <source>
        <dbReference type="Proteomes" id="UP000005273"/>
    </source>
</evidence>
<sequence length="247" mass="27469">MHRKDPFLLMTSILVIWELVVRLLDVPKFILPPPSIVLQTTLLQTPLLAGHALVTALEICLGLCLSLAISLPLSIIMFKHPSIDAALTPFLVASQAIPVFAVAPLLVVWFGYGLLSKIVMATIVIFFPLTVSTYSGFKQVDSDLEIIFDLLDAPFRKKMRLLYWPAALPSFFSGLKVAVAVATIGAVLGEWVGAQRGLGYLMIQMNARLRTDMLFAALVWLSLMGMGLWLLVSRLEKRFLFWLNNKE</sequence>
<dbReference type="RefSeq" id="WP_057940787.1">
    <property type="nucleotide sequence ID" value="NZ_ACJX03000001.1"/>
</dbReference>
<accession>A0A0T5XB04</accession>
<dbReference type="CDD" id="cd06261">
    <property type="entry name" value="TM_PBP2"/>
    <property type="match status" value="1"/>
</dbReference>
<evidence type="ECO:0000259" key="8">
    <source>
        <dbReference type="PROSITE" id="PS50928"/>
    </source>
</evidence>
<evidence type="ECO:0000256" key="6">
    <source>
        <dbReference type="ARBA" id="ARBA00023136"/>
    </source>
</evidence>
<dbReference type="Gene3D" id="1.10.3720.10">
    <property type="entry name" value="MetI-like"/>
    <property type="match status" value="1"/>
</dbReference>
<evidence type="ECO:0000256" key="5">
    <source>
        <dbReference type="ARBA" id="ARBA00022989"/>
    </source>
</evidence>
<feature type="transmembrane region" description="Helical" evidence="7">
    <location>
        <begin position="52"/>
        <end position="78"/>
    </location>
</feature>
<dbReference type="GO" id="GO:0055085">
    <property type="term" value="P:transmembrane transport"/>
    <property type="evidence" value="ECO:0007669"/>
    <property type="project" value="InterPro"/>
</dbReference>
<evidence type="ECO:0000256" key="3">
    <source>
        <dbReference type="ARBA" id="ARBA00022475"/>
    </source>
</evidence>
<evidence type="ECO:0000256" key="1">
    <source>
        <dbReference type="ARBA" id="ARBA00004651"/>
    </source>
</evidence>
<keyword evidence="5 7" id="KW-1133">Transmembrane helix</keyword>
<comment type="similarity">
    <text evidence="7">Belongs to the binding-protein-dependent transport system permease family.</text>
</comment>
<dbReference type="STRING" id="592015.HMPREF1705_02761"/>
<reference evidence="10" key="1">
    <citation type="submission" date="2012-09" db="EMBL/GenBank/DDBJ databases">
        <authorList>
            <person name="Weinstock G."/>
            <person name="Sodergren E."/>
            <person name="Clifton S."/>
            <person name="Fulton L."/>
            <person name="Fulton B."/>
            <person name="Courtney L."/>
            <person name="Fronick C."/>
            <person name="Harrison M."/>
            <person name="Strong C."/>
            <person name="Farmer C."/>
            <person name="Delehaunty K."/>
            <person name="Markovic C."/>
            <person name="Hall O."/>
            <person name="Minx P."/>
            <person name="Tomlinson C."/>
            <person name="Mitreva M."/>
            <person name="Nelson J."/>
            <person name="Hou S."/>
            <person name="Wollam A."/>
            <person name="Pepin K.H."/>
            <person name="Johnson M."/>
            <person name="Bhonagiri V."/>
            <person name="Nash W.E."/>
            <person name="Suruliraj S."/>
            <person name="Warren W."/>
            <person name="Chinwalla A."/>
            <person name="Mardis E.R."/>
            <person name="Wilson R.K."/>
        </authorList>
    </citation>
    <scope>NUCLEOTIDE SEQUENCE [LARGE SCALE GENOMIC DNA]</scope>
    <source>
        <strain evidence="10">OS1</strain>
    </source>
</reference>
<proteinExistence type="inferred from homology"/>
<keyword evidence="3" id="KW-1003">Cell membrane</keyword>
<dbReference type="OrthoDB" id="9796361at2"/>
<keyword evidence="6 7" id="KW-0472">Membrane</keyword>
<dbReference type="SUPFAM" id="SSF161098">
    <property type="entry name" value="MetI-like"/>
    <property type="match status" value="1"/>
</dbReference>
<evidence type="ECO:0000256" key="2">
    <source>
        <dbReference type="ARBA" id="ARBA00022448"/>
    </source>
</evidence>
<evidence type="ECO:0000313" key="9">
    <source>
        <dbReference type="EMBL" id="KRT35528.1"/>
    </source>
</evidence>